<sequence>MAILRRLDGTEFSFSGGSSCCCRMASVVKTTRLWREISVAVTRTSVSLEGTFSARSSRSRTAIPITIENVAKKISYRTRHKSEGYICDELCQWLHKLRKCIYPHEQDKKQ</sequence>
<dbReference type="AlphaFoldDB" id="A0A0C3PV10"/>
<organism evidence="1 2">
    <name type="scientific">Pisolithus tinctorius Marx 270</name>
    <dbReference type="NCBI Taxonomy" id="870435"/>
    <lineage>
        <taxon>Eukaryota</taxon>
        <taxon>Fungi</taxon>
        <taxon>Dikarya</taxon>
        <taxon>Basidiomycota</taxon>
        <taxon>Agaricomycotina</taxon>
        <taxon>Agaricomycetes</taxon>
        <taxon>Agaricomycetidae</taxon>
        <taxon>Boletales</taxon>
        <taxon>Sclerodermatineae</taxon>
        <taxon>Pisolithaceae</taxon>
        <taxon>Pisolithus</taxon>
    </lineage>
</organism>
<dbReference type="InParanoid" id="A0A0C3PV10"/>
<accession>A0A0C3PV10</accession>
<dbReference type="HOGENOM" id="CLU_2172085_0_0_1"/>
<gene>
    <name evidence="1" type="ORF">M404DRAFT_711603</name>
</gene>
<proteinExistence type="predicted"/>
<reference evidence="2" key="2">
    <citation type="submission" date="2015-01" db="EMBL/GenBank/DDBJ databases">
        <title>Evolutionary Origins and Diversification of the Mycorrhizal Mutualists.</title>
        <authorList>
            <consortium name="DOE Joint Genome Institute"/>
            <consortium name="Mycorrhizal Genomics Consortium"/>
            <person name="Kohler A."/>
            <person name="Kuo A."/>
            <person name="Nagy L.G."/>
            <person name="Floudas D."/>
            <person name="Copeland A."/>
            <person name="Barry K.W."/>
            <person name="Cichocki N."/>
            <person name="Veneault-Fourrey C."/>
            <person name="LaButti K."/>
            <person name="Lindquist E.A."/>
            <person name="Lipzen A."/>
            <person name="Lundell T."/>
            <person name="Morin E."/>
            <person name="Murat C."/>
            <person name="Riley R."/>
            <person name="Ohm R."/>
            <person name="Sun H."/>
            <person name="Tunlid A."/>
            <person name="Henrissat B."/>
            <person name="Grigoriev I.V."/>
            <person name="Hibbett D.S."/>
            <person name="Martin F."/>
        </authorList>
    </citation>
    <scope>NUCLEOTIDE SEQUENCE [LARGE SCALE GENOMIC DNA]</scope>
    <source>
        <strain evidence="2">Marx 270</strain>
    </source>
</reference>
<dbReference type="Proteomes" id="UP000054217">
    <property type="component" value="Unassembled WGS sequence"/>
</dbReference>
<dbReference type="EMBL" id="KN831947">
    <property type="protein sequence ID" value="KIO13101.1"/>
    <property type="molecule type" value="Genomic_DNA"/>
</dbReference>
<reference evidence="1 2" key="1">
    <citation type="submission" date="2014-04" db="EMBL/GenBank/DDBJ databases">
        <authorList>
            <consortium name="DOE Joint Genome Institute"/>
            <person name="Kuo A."/>
            <person name="Kohler A."/>
            <person name="Costa M.D."/>
            <person name="Nagy L.G."/>
            <person name="Floudas D."/>
            <person name="Copeland A."/>
            <person name="Barry K.W."/>
            <person name="Cichocki N."/>
            <person name="Veneault-Fourrey C."/>
            <person name="LaButti K."/>
            <person name="Lindquist E.A."/>
            <person name="Lipzen A."/>
            <person name="Lundell T."/>
            <person name="Morin E."/>
            <person name="Murat C."/>
            <person name="Sun H."/>
            <person name="Tunlid A."/>
            <person name="Henrissat B."/>
            <person name="Grigoriev I.V."/>
            <person name="Hibbett D.S."/>
            <person name="Martin F."/>
            <person name="Nordberg H.P."/>
            <person name="Cantor M.N."/>
            <person name="Hua S.X."/>
        </authorList>
    </citation>
    <scope>NUCLEOTIDE SEQUENCE [LARGE SCALE GENOMIC DNA]</scope>
    <source>
        <strain evidence="1 2">Marx 270</strain>
    </source>
</reference>
<name>A0A0C3PV10_PISTI</name>
<keyword evidence="2" id="KW-1185">Reference proteome</keyword>
<protein>
    <submittedName>
        <fullName evidence="1">Uncharacterized protein</fullName>
    </submittedName>
</protein>
<evidence type="ECO:0000313" key="2">
    <source>
        <dbReference type="Proteomes" id="UP000054217"/>
    </source>
</evidence>
<evidence type="ECO:0000313" key="1">
    <source>
        <dbReference type="EMBL" id="KIO13101.1"/>
    </source>
</evidence>